<evidence type="ECO:0000313" key="13">
    <source>
        <dbReference type="EMBL" id="HHM43765.1"/>
    </source>
</evidence>
<name>A0A7J3VRQ6_CALS0</name>
<dbReference type="Gene3D" id="3.90.870.10">
    <property type="entry name" value="DHBP synthase"/>
    <property type="match status" value="1"/>
</dbReference>
<comment type="catalytic activity">
    <reaction evidence="11">
        <text>L-threonine + hydrogencarbonate + ATP = L-threonylcarbamoyladenylate + diphosphate + H2O</text>
        <dbReference type="Rhea" id="RHEA:36407"/>
        <dbReference type="ChEBI" id="CHEBI:15377"/>
        <dbReference type="ChEBI" id="CHEBI:17544"/>
        <dbReference type="ChEBI" id="CHEBI:30616"/>
        <dbReference type="ChEBI" id="CHEBI:33019"/>
        <dbReference type="ChEBI" id="CHEBI:57926"/>
        <dbReference type="ChEBI" id="CHEBI:73682"/>
        <dbReference type="EC" id="2.7.7.87"/>
    </reaction>
</comment>
<comment type="caution">
    <text evidence="13">The sequence shown here is derived from an EMBL/GenBank/DDBJ whole genome shotgun (WGS) entry which is preliminary data.</text>
</comment>
<evidence type="ECO:0000256" key="5">
    <source>
        <dbReference type="ARBA" id="ARBA00022679"/>
    </source>
</evidence>
<evidence type="ECO:0000256" key="10">
    <source>
        <dbReference type="ARBA" id="ARBA00029774"/>
    </source>
</evidence>
<evidence type="ECO:0000256" key="9">
    <source>
        <dbReference type="ARBA" id="ARBA00022840"/>
    </source>
</evidence>
<dbReference type="GO" id="GO:0000049">
    <property type="term" value="F:tRNA binding"/>
    <property type="evidence" value="ECO:0007669"/>
    <property type="project" value="TreeGrafter"/>
</dbReference>
<dbReference type="SUPFAM" id="SSF55821">
    <property type="entry name" value="YrdC/RibB"/>
    <property type="match status" value="1"/>
</dbReference>
<dbReference type="EMBL" id="DRXH01000021">
    <property type="protein sequence ID" value="HHM43765.1"/>
    <property type="molecule type" value="Genomic_DNA"/>
</dbReference>
<evidence type="ECO:0000256" key="7">
    <source>
        <dbReference type="ARBA" id="ARBA00022695"/>
    </source>
</evidence>
<accession>A0A7J3VRQ6</accession>
<keyword evidence="5" id="KW-0808">Transferase</keyword>
<keyword evidence="4" id="KW-0963">Cytoplasm</keyword>
<comment type="similarity">
    <text evidence="2">Belongs to the SUA5 family.</text>
</comment>
<keyword evidence="6" id="KW-0819">tRNA processing</keyword>
<dbReference type="PROSITE" id="PS51163">
    <property type="entry name" value="YRDC"/>
    <property type="match status" value="1"/>
</dbReference>
<evidence type="ECO:0000256" key="2">
    <source>
        <dbReference type="ARBA" id="ARBA00007663"/>
    </source>
</evidence>
<dbReference type="AlphaFoldDB" id="A0A7J3VRQ6"/>
<dbReference type="NCBIfam" id="TIGR00057">
    <property type="entry name" value="L-threonylcarbamoyladenylate synthase"/>
    <property type="match status" value="1"/>
</dbReference>
<sequence>MKLRLKLHKAVAKAAEAVARGGVVVYPTETVYGIGCRVFDAEAVERVKTIKRREEKPSPVLVSDFDQLDEVARPNEHEVEACYRLWPGPVTIIMEKAPQLPPVVTAGKPTVGVRMPANAVALTLIQKSNTPLLGTSANISGKPAATSLGLVEPEIIKLVDCVVDGGRTLYGKPSTVIELVDGEVRVVREGAWSLEEIRSRLES</sequence>
<dbReference type="PANTHER" id="PTHR17490">
    <property type="entry name" value="SUA5"/>
    <property type="match status" value="1"/>
</dbReference>
<dbReference type="InterPro" id="IPR050156">
    <property type="entry name" value="TC-AMP_synthase_SUA5"/>
</dbReference>
<dbReference type="PANTHER" id="PTHR17490:SF16">
    <property type="entry name" value="THREONYLCARBAMOYL-AMP SYNTHASE"/>
    <property type="match status" value="1"/>
</dbReference>
<dbReference type="Pfam" id="PF01300">
    <property type="entry name" value="Sua5_yciO_yrdC"/>
    <property type="match status" value="1"/>
</dbReference>
<dbReference type="InterPro" id="IPR006070">
    <property type="entry name" value="Sua5-like_dom"/>
</dbReference>
<proteinExistence type="inferred from homology"/>
<evidence type="ECO:0000256" key="11">
    <source>
        <dbReference type="ARBA" id="ARBA00048366"/>
    </source>
</evidence>
<evidence type="ECO:0000256" key="1">
    <source>
        <dbReference type="ARBA" id="ARBA00004496"/>
    </source>
</evidence>
<dbReference type="EC" id="2.7.7.87" evidence="3"/>
<dbReference type="GO" id="GO:0005737">
    <property type="term" value="C:cytoplasm"/>
    <property type="evidence" value="ECO:0007669"/>
    <property type="project" value="UniProtKB-SubCell"/>
</dbReference>
<keyword evidence="7" id="KW-0548">Nucleotidyltransferase</keyword>
<reference evidence="13" key="1">
    <citation type="journal article" date="2020" name="mSystems">
        <title>Genome- and Community-Level Interaction Insights into Carbon Utilization and Element Cycling Functions of Hydrothermarchaeota in Hydrothermal Sediment.</title>
        <authorList>
            <person name="Zhou Z."/>
            <person name="Liu Y."/>
            <person name="Xu W."/>
            <person name="Pan J."/>
            <person name="Luo Z.H."/>
            <person name="Li M."/>
        </authorList>
    </citation>
    <scope>NUCLEOTIDE SEQUENCE [LARGE SCALE GENOMIC DNA]</scope>
    <source>
        <strain evidence="13">SpSt-1074</strain>
    </source>
</reference>
<protein>
    <recommendedName>
        <fullName evidence="10">L-threonylcarbamoyladenylate synthase</fullName>
        <ecNumber evidence="3">2.7.7.87</ecNumber>
    </recommendedName>
    <alternativeName>
        <fullName evidence="10">L-threonylcarbamoyladenylate synthase</fullName>
    </alternativeName>
</protein>
<evidence type="ECO:0000256" key="6">
    <source>
        <dbReference type="ARBA" id="ARBA00022694"/>
    </source>
</evidence>
<dbReference type="GO" id="GO:0008033">
    <property type="term" value="P:tRNA processing"/>
    <property type="evidence" value="ECO:0007669"/>
    <property type="project" value="UniProtKB-KW"/>
</dbReference>
<keyword evidence="9" id="KW-0067">ATP-binding</keyword>
<dbReference type="GO" id="GO:0003725">
    <property type="term" value="F:double-stranded RNA binding"/>
    <property type="evidence" value="ECO:0007669"/>
    <property type="project" value="InterPro"/>
</dbReference>
<evidence type="ECO:0000259" key="12">
    <source>
        <dbReference type="PROSITE" id="PS51163"/>
    </source>
</evidence>
<dbReference type="GO" id="GO:0061710">
    <property type="term" value="F:L-threonylcarbamoyladenylate synthase"/>
    <property type="evidence" value="ECO:0007669"/>
    <property type="project" value="UniProtKB-EC"/>
</dbReference>
<evidence type="ECO:0000256" key="3">
    <source>
        <dbReference type="ARBA" id="ARBA00012584"/>
    </source>
</evidence>
<comment type="subcellular location">
    <subcellularLocation>
        <location evidence="1">Cytoplasm</location>
    </subcellularLocation>
</comment>
<evidence type="ECO:0000256" key="4">
    <source>
        <dbReference type="ARBA" id="ARBA00022490"/>
    </source>
</evidence>
<dbReference type="GO" id="GO:0005524">
    <property type="term" value="F:ATP binding"/>
    <property type="evidence" value="ECO:0007669"/>
    <property type="project" value="UniProtKB-KW"/>
</dbReference>
<dbReference type="GO" id="GO:0006450">
    <property type="term" value="P:regulation of translational fidelity"/>
    <property type="evidence" value="ECO:0007669"/>
    <property type="project" value="TreeGrafter"/>
</dbReference>
<gene>
    <name evidence="13" type="ORF">ENM31_00510</name>
</gene>
<keyword evidence="8" id="KW-0547">Nucleotide-binding</keyword>
<dbReference type="InterPro" id="IPR017945">
    <property type="entry name" value="DHBP_synth_RibB-like_a/b_dom"/>
</dbReference>
<feature type="domain" description="YrdC-like" evidence="12">
    <location>
        <begin position="8"/>
        <end position="192"/>
    </location>
</feature>
<organism evidence="13">
    <name type="scientific">Caldiarchaeum subterraneum</name>
    <dbReference type="NCBI Taxonomy" id="311458"/>
    <lineage>
        <taxon>Archaea</taxon>
        <taxon>Nitrososphaerota</taxon>
        <taxon>Candidatus Caldarchaeales</taxon>
        <taxon>Candidatus Caldarchaeaceae</taxon>
        <taxon>Candidatus Caldarchaeum</taxon>
    </lineage>
</organism>
<evidence type="ECO:0000256" key="8">
    <source>
        <dbReference type="ARBA" id="ARBA00022741"/>
    </source>
</evidence>